<proteinExistence type="predicted"/>
<accession>H0HYT0</accession>
<reference evidence="1 2" key="1">
    <citation type="journal article" date="2012" name="J. Bacteriol.">
        <title>Draft Genome Sequence of Mesorhizobium alhagi CCNWXJ12-2T, a Novel Salt-Resistant Species Isolated from the Desert of Northwestern China.</title>
        <authorList>
            <person name="Zhou M."/>
            <person name="Chen W."/>
            <person name="Chen H."/>
            <person name="Wei G."/>
        </authorList>
    </citation>
    <scope>NUCLEOTIDE SEQUENCE [LARGE SCALE GENOMIC DNA]</scope>
    <source>
        <strain evidence="1 2">CCNWXJ12-2</strain>
    </source>
</reference>
<sequence>MRKIRLVELCLFAGLAVSVGIKVAPGGASGIQVAWDVQTAAAFENRGFSIDGIVPDRDPPMLSVHKSGCDMQIAEVSPLGWHRDLLANIVRPDEHLLFVYQGAVFETQPVWRTSTGYHWNRLRSYFGYSDENGIVLGIIASHNCKVAEMEW</sequence>
<dbReference type="OrthoDB" id="8081308at2"/>
<dbReference type="Proteomes" id="UP000003250">
    <property type="component" value="Unassembled WGS sequence"/>
</dbReference>
<dbReference type="RefSeq" id="WP_008838937.1">
    <property type="nucleotide sequence ID" value="NZ_AHAM01000229.1"/>
</dbReference>
<name>H0HYT0_9HYPH</name>
<evidence type="ECO:0000313" key="2">
    <source>
        <dbReference type="Proteomes" id="UP000003250"/>
    </source>
</evidence>
<keyword evidence="2" id="KW-1185">Reference proteome</keyword>
<dbReference type="AlphaFoldDB" id="H0HYT0"/>
<protein>
    <submittedName>
        <fullName evidence="1">Uncharacterized protein</fullName>
    </submittedName>
</protein>
<gene>
    <name evidence="1" type="ORF">MAXJ12_26823</name>
</gene>
<dbReference type="PATRIC" id="fig|1107882.3.peg.5197"/>
<dbReference type="EMBL" id="AHAM01000229">
    <property type="protein sequence ID" value="EHK54107.1"/>
    <property type="molecule type" value="Genomic_DNA"/>
</dbReference>
<organism evidence="1 2">
    <name type="scientific">Mesorhizobium alhagi CCNWXJ12-2</name>
    <dbReference type="NCBI Taxonomy" id="1107882"/>
    <lineage>
        <taxon>Bacteria</taxon>
        <taxon>Pseudomonadati</taxon>
        <taxon>Pseudomonadota</taxon>
        <taxon>Alphaproteobacteria</taxon>
        <taxon>Hyphomicrobiales</taxon>
        <taxon>Phyllobacteriaceae</taxon>
        <taxon>Allomesorhizobium</taxon>
    </lineage>
</organism>
<evidence type="ECO:0000313" key="1">
    <source>
        <dbReference type="EMBL" id="EHK54107.1"/>
    </source>
</evidence>